<proteinExistence type="predicted"/>
<dbReference type="EMBL" id="CP024793">
    <property type="protein sequence ID" value="AUB44771.1"/>
    <property type="molecule type" value="Genomic_DNA"/>
</dbReference>
<evidence type="ECO:0000313" key="3">
    <source>
        <dbReference type="EMBL" id="AUB44771.1"/>
    </source>
</evidence>
<keyword evidence="3" id="KW-0614">Plasmid</keyword>
<dbReference type="KEGG" id="nfl:COO91_10523"/>
<evidence type="ECO:0000313" key="1">
    <source>
        <dbReference type="EMBL" id="AUB44300.1"/>
    </source>
</evidence>
<keyword evidence="4" id="KW-1185">Reference proteome</keyword>
<sequence>MLGSVSDRRLCAFFNSSDVYDGLFGGAKPMSKEAGERGAQSLGED</sequence>
<accession>A0A2K8TAT4</accession>
<dbReference type="Proteomes" id="UP000232003">
    <property type="component" value="Plasmid pNFSY08"/>
</dbReference>
<dbReference type="EMBL" id="CP024793">
    <property type="protein sequence ID" value="AUB44486.1"/>
    <property type="molecule type" value="Genomic_DNA"/>
</dbReference>
<evidence type="ECO:0000313" key="4">
    <source>
        <dbReference type="Proteomes" id="UP000232003"/>
    </source>
</evidence>
<geneLocation type="plasmid" evidence="4">
    <name>pnfsy08</name>
</geneLocation>
<reference evidence="3 4" key="1">
    <citation type="submission" date="2017-11" db="EMBL/GenBank/DDBJ databases">
        <title>Complete genome of a free-living desiccation-tolerant cyanobacterium and its photosynthetic adaptation to extreme terrestrial habitat.</title>
        <authorList>
            <person name="Shang J."/>
        </authorList>
    </citation>
    <scope>NUCLEOTIDE SEQUENCE [LARGE SCALE GENOMIC DNA]</scope>
    <source>
        <strain evidence="3 4">CCNUN1</strain>
        <plasmid evidence="3">pNFSY08</plasmid>
        <plasmid evidence="4">pnfsy08</plasmid>
    </source>
</reference>
<dbReference type="AlphaFoldDB" id="A0A2K8TAT4"/>
<name>A0A2K8TAT4_9NOSO</name>
<organism evidence="3 4">
    <name type="scientific">Nostoc flagelliforme CCNUN1</name>
    <dbReference type="NCBI Taxonomy" id="2038116"/>
    <lineage>
        <taxon>Bacteria</taxon>
        <taxon>Bacillati</taxon>
        <taxon>Cyanobacteriota</taxon>
        <taxon>Cyanophyceae</taxon>
        <taxon>Nostocales</taxon>
        <taxon>Nostocaceae</taxon>
        <taxon>Nostoc</taxon>
    </lineage>
</organism>
<protein>
    <submittedName>
        <fullName evidence="3">Uncharacterized protein</fullName>
    </submittedName>
</protein>
<dbReference type="KEGG" id="nfl:COO91_10713"/>
<gene>
    <name evidence="1" type="ORF">COO91_10523</name>
    <name evidence="2" type="ORF">COO91_10713</name>
    <name evidence="3" type="ORF">COO91_11016</name>
</gene>
<geneLocation type="plasmid" evidence="3">
    <name>pNFSY08</name>
</geneLocation>
<evidence type="ECO:0000313" key="2">
    <source>
        <dbReference type="EMBL" id="AUB44486.1"/>
    </source>
</evidence>
<dbReference type="EMBL" id="CP024793">
    <property type="protein sequence ID" value="AUB44300.1"/>
    <property type="molecule type" value="Genomic_DNA"/>
</dbReference>
<dbReference type="KEGG" id="nfl:COO91_11016"/>